<accession>A0A4R6YH81</accession>
<dbReference type="EMBL" id="SNZH01000033">
    <property type="protein sequence ID" value="TDR35819.1"/>
    <property type="molecule type" value="Genomic_DNA"/>
</dbReference>
<feature type="domain" description="RNA polymerase sigma-70 ECF-like HTH" evidence="5">
    <location>
        <begin position="10"/>
        <end position="187"/>
    </location>
</feature>
<dbReference type="Gene3D" id="1.10.10.10">
    <property type="entry name" value="Winged helix-like DNA-binding domain superfamily/Winged helix DNA-binding domain"/>
    <property type="match status" value="1"/>
</dbReference>
<dbReference type="Gene3D" id="1.10.1740.10">
    <property type="match status" value="1"/>
</dbReference>
<dbReference type="SUPFAM" id="SSF88946">
    <property type="entry name" value="Sigma2 domain of RNA polymerase sigma factors"/>
    <property type="match status" value="1"/>
</dbReference>
<dbReference type="PANTHER" id="PTHR43133">
    <property type="entry name" value="RNA POLYMERASE ECF-TYPE SIGMA FACTO"/>
    <property type="match status" value="1"/>
</dbReference>
<evidence type="ECO:0000256" key="2">
    <source>
        <dbReference type="ARBA" id="ARBA00023015"/>
    </source>
</evidence>
<gene>
    <name evidence="6" type="ORF">DFR29_1336</name>
</gene>
<reference evidence="6 7" key="1">
    <citation type="submission" date="2019-03" db="EMBL/GenBank/DDBJ databases">
        <title>Genomic Encyclopedia of Type Strains, Phase IV (KMG-IV): sequencing the most valuable type-strain genomes for metagenomic binning, comparative biology and taxonomic classification.</title>
        <authorList>
            <person name="Goeker M."/>
        </authorList>
    </citation>
    <scope>NUCLEOTIDE SEQUENCE [LARGE SCALE GENOMIC DNA]</scope>
    <source>
        <strain evidence="6 7">DSM 21667</strain>
    </source>
</reference>
<dbReference type="GO" id="GO:0016987">
    <property type="term" value="F:sigma factor activity"/>
    <property type="evidence" value="ECO:0007669"/>
    <property type="project" value="UniProtKB-KW"/>
</dbReference>
<sequence>MSTPVRPPALTDLLQSWQKGEGAAFQQIIHLAYAQLKQIAAQRLGQNGRELTLTPTELLHDALLRVAEAPRDWQNRAHFYASMSLFIRSTLVDHARSRHALKRGEKPQHVSLSLIEDGEPSMAADLLALDQALLKLQVLDARGSEVLHLTYFAGLDRQQIAEVLHVSLSSVDRDLRFTRAWLREELELGR</sequence>
<organism evidence="6 7">
    <name type="scientific">Tahibacter aquaticus</name>
    <dbReference type="NCBI Taxonomy" id="520092"/>
    <lineage>
        <taxon>Bacteria</taxon>
        <taxon>Pseudomonadati</taxon>
        <taxon>Pseudomonadota</taxon>
        <taxon>Gammaproteobacteria</taxon>
        <taxon>Lysobacterales</taxon>
        <taxon>Rhodanobacteraceae</taxon>
        <taxon>Tahibacter</taxon>
    </lineage>
</organism>
<keyword evidence="3" id="KW-0731">Sigma factor</keyword>
<dbReference type="Pfam" id="PF07638">
    <property type="entry name" value="Sigma70_ECF"/>
    <property type="match status" value="1"/>
</dbReference>
<dbReference type="PANTHER" id="PTHR43133:SF39">
    <property type="entry name" value="SIMILAR TO RNA POLYMERASE SIGMA-E FACTOR"/>
    <property type="match status" value="1"/>
</dbReference>
<keyword evidence="2" id="KW-0805">Transcription regulation</keyword>
<name>A0A4R6YH81_9GAMM</name>
<evidence type="ECO:0000313" key="6">
    <source>
        <dbReference type="EMBL" id="TDR35819.1"/>
    </source>
</evidence>
<keyword evidence="7" id="KW-1185">Reference proteome</keyword>
<keyword evidence="4" id="KW-0804">Transcription</keyword>
<dbReference type="InterPro" id="IPR011517">
    <property type="entry name" value="RNA_pol_sigma70_ECF-like"/>
</dbReference>
<protein>
    <submittedName>
        <fullName evidence="6">RNA polymerase ECF family sigma subunit</fullName>
    </submittedName>
</protein>
<dbReference type="Proteomes" id="UP000295293">
    <property type="component" value="Unassembled WGS sequence"/>
</dbReference>
<dbReference type="InterPro" id="IPR013324">
    <property type="entry name" value="RNA_pol_sigma_r3/r4-like"/>
</dbReference>
<proteinExistence type="inferred from homology"/>
<dbReference type="NCBIfam" id="TIGR02999">
    <property type="entry name" value="Sig-70_X6"/>
    <property type="match status" value="1"/>
</dbReference>
<dbReference type="InterPro" id="IPR039425">
    <property type="entry name" value="RNA_pol_sigma-70-like"/>
</dbReference>
<evidence type="ECO:0000259" key="5">
    <source>
        <dbReference type="Pfam" id="PF07638"/>
    </source>
</evidence>
<dbReference type="NCBIfam" id="TIGR02937">
    <property type="entry name" value="sigma70-ECF"/>
    <property type="match status" value="1"/>
</dbReference>
<dbReference type="InterPro" id="IPR036388">
    <property type="entry name" value="WH-like_DNA-bd_sf"/>
</dbReference>
<dbReference type="GO" id="GO:0006352">
    <property type="term" value="P:DNA-templated transcription initiation"/>
    <property type="evidence" value="ECO:0007669"/>
    <property type="project" value="InterPro"/>
</dbReference>
<dbReference type="SUPFAM" id="SSF88659">
    <property type="entry name" value="Sigma3 and sigma4 domains of RNA polymerase sigma factors"/>
    <property type="match status" value="1"/>
</dbReference>
<evidence type="ECO:0000256" key="4">
    <source>
        <dbReference type="ARBA" id="ARBA00023163"/>
    </source>
</evidence>
<dbReference type="AlphaFoldDB" id="A0A4R6YH81"/>
<comment type="similarity">
    <text evidence="1">Belongs to the sigma-70 factor family. ECF subfamily.</text>
</comment>
<evidence type="ECO:0000256" key="1">
    <source>
        <dbReference type="ARBA" id="ARBA00010641"/>
    </source>
</evidence>
<dbReference type="InterPro" id="IPR053812">
    <property type="entry name" value="HTH_Sigma70_ECF-like"/>
</dbReference>
<evidence type="ECO:0000256" key="3">
    <source>
        <dbReference type="ARBA" id="ARBA00023082"/>
    </source>
</evidence>
<dbReference type="InterPro" id="IPR013325">
    <property type="entry name" value="RNA_pol_sigma_r2"/>
</dbReference>
<dbReference type="RefSeq" id="WP_166654410.1">
    <property type="nucleotide sequence ID" value="NZ_SNZH01000033.1"/>
</dbReference>
<dbReference type="InterPro" id="IPR014284">
    <property type="entry name" value="RNA_pol_sigma-70_dom"/>
</dbReference>
<evidence type="ECO:0000313" key="7">
    <source>
        <dbReference type="Proteomes" id="UP000295293"/>
    </source>
</evidence>
<comment type="caution">
    <text evidence="6">The sequence shown here is derived from an EMBL/GenBank/DDBJ whole genome shotgun (WGS) entry which is preliminary data.</text>
</comment>